<name>A0A086TJQ0_9FUNG</name>
<dbReference type="EMBL" id="KN042433">
    <property type="protein sequence ID" value="KFH62177.1"/>
    <property type="molecule type" value="Genomic_DNA"/>
</dbReference>
<reference evidence="2 3" key="1">
    <citation type="submission" date="2011-02" db="EMBL/GenBank/DDBJ databases">
        <title>The Genome Sequence of Mortierella verticillata NRRL 6337.</title>
        <authorList>
            <consortium name="The Broad Institute Genome Sequencing Platform"/>
            <person name="Russ C."/>
            <person name="Cuomo C."/>
            <person name="Burger G."/>
            <person name="Gray M.W."/>
            <person name="Holland P.W.H."/>
            <person name="King N."/>
            <person name="Lang F.B.F."/>
            <person name="Roger A.J."/>
            <person name="Ruiz-Trillo I."/>
            <person name="Young S.K."/>
            <person name="Zeng Q."/>
            <person name="Gargeya S."/>
            <person name="Alvarado L."/>
            <person name="Berlin A."/>
            <person name="Chapman S.B."/>
            <person name="Chen Z."/>
            <person name="Freedman E."/>
            <person name="Gellesch M."/>
            <person name="Goldberg J."/>
            <person name="Griggs A."/>
            <person name="Gujja S."/>
            <person name="Heilman E."/>
            <person name="Heiman D."/>
            <person name="Howarth C."/>
            <person name="Mehta T."/>
            <person name="Neiman D."/>
            <person name="Pearson M."/>
            <person name="Roberts A."/>
            <person name="Saif S."/>
            <person name="Shea T."/>
            <person name="Shenoy N."/>
            <person name="Sisk P."/>
            <person name="Stolte C."/>
            <person name="Sykes S."/>
            <person name="White J."/>
            <person name="Yandava C."/>
            <person name="Haas B."/>
            <person name="Nusbaum C."/>
            <person name="Birren B."/>
        </authorList>
    </citation>
    <scope>NUCLEOTIDE SEQUENCE [LARGE SCALE GENOMIC DNA]</scope>
    <source>
        <strain evidence="2 3">NRRL 6337</strain>
    </source>
</reference>
<evidence type="ECO:0000313" key="3">
    <source>
        <dbReference type="Proteomes" id="UP000243308"/>
    </source>
</evidence>
<dbReference type="InterPro" id="IPR001810">
    <property type="entry name" value="F-box_dom"/>
</dbReference>
<evidence type="ECO:0000259" key="1">
    <source>
        <dbReference type="Pfam" id="PF12937"/>
    </source>
</evidence>
<dbReference type="SUPFAM" id="SSF52047">
    <property type="entry name" value="RNI-like"/>
    <property type="match status" value="1"/>
</dbReference>
<dbReference type="Pfam" id="PF12937">
    <property type="entry name" value="F-box-like"/>
    <property type="match status" value="1"/>
</dbReference>
<dbReference type="SUPFAM" id="SSF81383">
    <property type="entry name" value="F-box domain"/>
    <property type="match status" value="1"/>
</dbReference>
<protein>
    <recommendedName>
        <fullName evidence="1">F-box domain-containing protein</fullName>
    </recommendedName>
</protein>
<sequence length="352" mass="40429">MHFIPEILLLIGNYLDKKDQASCTLVSRHWSKVFCQLVWRDVVYKGKVPGMTFRQPSIADLVKYSVYVRSLDIRRDHVIEWLGDHVFEHLEGLHLQGSLLRTDDTIPAFMVRHASTLKRLQLLHFGLLFDASEFWSAVDALSQLDTFRMVGIQLLAGMDDASSECFWRACTRLRSLELSSVTIPHMPTLLSTNPQHRISTISPLQSLRLSDASTGSPNAGYDFIQKCPELRSLDYYSRRDVFPVYDFTHQISTDNLWPHLESLVLPNCEMYSGSLAMILEAMPRVVKLDLPLSAFHGREVFEALRRHYGTIKSLKRLPNPENSSDEAIQWVRELEDACPQAHIEYQEIIELD</sequence>
<accession>A0A086TJQ0</accession>
<gene>
    <name evidence="2" type="ORF">MVEG_11816</name>
</gene>
<dbReference type="InterPro" id="IPR036047">
    <property type="entry name" value="F-box-like_dom_sf"/>
</dbReference>
<dbReference type="Proteomes" id="UP000243308">
    <property type="component" value="Unassembled WGS sequence"/>
</dbReference>
<dbReference type="Gene3D" id="3.80.10.10">
    <property type="entry name" value="Ribonuclease Inhibitor"/>
    <property type="match status" value="1"/>
</dbReference>
<dbReference type="AlphaFoldDB" id="A0A086TJQ0"/>
<feature type="domain" description="F-box" evidence="1">
    <location>
        <begin position="5"/>
        <end position="43"/>
    </location>
</feature>
<keyword evidence="3" id="KW-1185">Reference proteome</keyword>
<evidence type="ECO:0000313" key="2">
    <source>
        <dbReference type="EMBL" id="KFH62177.1"/>
    </source>
</evidence>
<dbReference type="InterPro" id="IPR032675">
    <property type="entry name" value="LRR_dom_sf"/>
</dbReference>
<organism evidence="2 3">
    <name type="scientific">Podila verticillata NRRL 6337</name>
    <dbReference type="NCBI Taxonomy" id="1069443"/>
    <lineage>
        <taxon>Eukaryota</taxon>
        <taxon>Fungi</taxon>
        <taxon>Fungi incertae sedis</taxon>
        <taxon>Mucoromycota</taxon>
        <taxon>Mortierellomycotina</taxon>
        <taxon>Mortierellomycetes</taxon>
        <taxon>Mortierellales</taxon>
        <taxon>Mortierellaceae</taxon>
        <taxon>Podila</taxon>
    </lineage>
</organism>
<dbReference type="OrthoDB" id="2335874at2759"/>
<proteinExistence type="predicted"/>